<dbReference type="SFLD" id="SFLDS00003">
    <property type="entry name" value="Haloacid_Dehalogenase"/>
    <property type="match status" value="1"/>
</dbReference>
<dbReference type="AlphaFoldDB" id="A0A7C4R4B1"/>
<dbReference type="GO" id="GO:0009117">
    <property type="term" value="P:nucleotide metabolic process"/>
    <property type="evidence" value="ECO:0007669"/>
    <property type="project" value="UniProtKB-KW"/>
</dbReference>
<keyword evidence="7" id="KW-0460">Magnesium</keyword>
<evidence type="ECO:0000256" key="8">
    <source>
        <dbReference type="ARBA" id="ARBA00023080"/>
    </source>
</evidence>
<dbReference type="EC" id="3.1.3.5" evidence="3"/>
<proteinExistence type="inferred from homology"/>
<comment type="similarity">
    <text evidence="2">Belongs to the pyrimidine 5'-nucleotidase family.</text>
</comment>
<keyword evidence="4" id="KW-0479">Metal-binding</keyword>
<dbReference type="InterPro" id="IPR023214">
    <property type="entry name" value="HAD_sf"/>
</dbReference>
<dbReference type="Pfam" id="PF05822">
    <property type="entry name" value="UMPH-1"/>
    <property type="match status" value="1"/>
</dbReference>
<gene>
    <name evidence="9" type="ORF">ENT43_01840</name>
</gene>
<dbReference type="Gene3D" id="1.10.150.340">
    <property type="entry name" value="Pyrimidine 5'-nucleotidase (UMPH-1), N-terminal domain"/>
    <property type="match status" value="1"/>
</dbReference>
<dbReference type="PANTHER" id="PTHR13045">
    <property type="entry name" value="5'-NUCLEOTIDASE"/>
    <property type="match status" value="1"/>
</dbReference>
<comment type="catalytic activity">
    <reaction evidence="1">
        <text>a ribonucleoside 5'-phosphate + H2O = a ribonucleoside + phosphate</text>
        <dbReference type="Rhea" id="RHEA:12484"/>
        <dbReference type="ChEBI" id="CHEBI:15377"/>
        <dbReference type="ChEBI" id="CHEBI:18254"/>
        <dbReference type="ChEBI" id="CHEBI:43474"/>
        <dbReference type="ChEBI" id="CHEBI:58043"/>
        <dbReference type="EC" id="3.1.3.5"/>
    </reaction>
</comment>
<dbReference type="PANTHER" id="PTHR13045:SF0">
    <property type="entry name" value="7-METHYLGUANOSINE PHOSPHATE-SPECIFIC 5'-NUCLEOTIDASE"/>
    <property type="match status" value="1"/>
</dbReference>
<dbReference type="Gene3D" id="3.40.50.1000">
    <property type="entry name" value="HAD superfamily/HAD-like"/>
    <property type="match status" value="1"/>
</dbReference>
<evidence type="ECO:0000256" key="7">
    <source>
        <dbReference type="ARBA" id="ARBA00022842"/>
    </source>
</evidence>
<organism evidence="9">
    <name type="scientific">candidate division CPR3 bacterium</name>
    <dbReference type="NCBI Taxonomy" id="2268181"/>
    <lineage>
        <taxon>Bacteria</taxon>
        <taxon>Bacteria division CPR3</taxon>
    </lineage>
</organism>
<keyword evidence="5" id="KW-0547">Nucleotide-binding</keyword>
<evidence type="ECO:0000313" key="9">
    <source>
        <dbReference type="EMBL" id="HGT70980.1"/>
    </source>
</evidence>
<evidence type="ECO:0000256" key="5">
    <source>
        <dbReference type="ARBA" id="ARBA00022741"/>
    </source>
</evidence>
<name>A0A7C4R4B1_UNCC3</name>
<evidence type="ECO:0000256" key="3">
    <source>
        <dbReference type="ARBA" id="ARBA00012643"/>
    </source>
</evidence>
<dbReference type="GO" id="GO:0008253">
    <property type="term" value="F:5'-nucleotidase activity"/>
    <property type="evidence" value="ECO:0007669"/>
    <property type="project" value="UniProtKB-EC"/>
</dbReference>
<keyword evidence="8" id="KW-0546">Nucleotide metabolism</keyword>
<dbReference type="GO" id="GO:0000166">
    <property type="term" value="F:nucleotide binding"/>
    <property type="evidence" value="ECO:0007669"/>
    <property type="project" value="UniProtKB-KW"/>
</dbReference>
<evidence type="ECO:0000256" key="6">
    <source>
        <dbReference type="ARBA" id="ARBA00022801"/>
    </source>
</evidence>
<evidence type="ECO:0000256" key="1">
    <source>
        <dbReference type="ARBA" id="ARBA00000815"/>
    </source>
</evidence>
<dbReference type="GO" id="GO:0000287">
    <property type="term" value="F:magnesium ion binding"/>
    <property type="evidence" value="ECO:0007669"/>
    <property type="project" value="InterPro"/>
</dbReference>
<evidence type="ECO:0000256" key="2">
    <source>
        <dbReference type="ARBA" id="ARBA00008389"/>
    </source>
</evidence>
<evidence type="ECO:0000256" key="4">
    <source>
        <dbReference type="ARBA" id="ARBA00022723"/>
    </source>
</evidence>
<accession>A0A7C4R4B1</accession>
<keyword evidence="6" id="KW-0378">Hydrolase</keyword>
<dbReference type="InterPro" id="IPR006434">
    <property type="entry name" value="Pyrimidine_nucleotidase_eu"/>
</dbReference>
<reference evidence="9" key="1">
    <citation type="journal article" date="2020" name="mSystems">
        <title>Genome- and Community-Level Interaction Insights into Carbon Utilization and Element Cycling Functions of Hydrothermarchaeota in Hydrothermal Sediment.</title>
        <authorList>
            <person name="Zhou Z."/>
            <person name="Liu Y."/>
            <person name="Xu W."/>
            <person name="Pan J."/>
            <person name="Luo Z.H."/>
            <person name="Li M."/>
        </authorList>
    </citation>
    <scope>NUCLEOTIDE SEQUENCE [LARGE SCALE GENOMIC DNA]</scope>
    <source>
        <strain evidence="9">SpSt-579</strain>
    </source>
</reference>
<protein>
    <recommendedName>
        <fullName evidence="3">5'-nucleotidase</fullName>
        <ecNumber evidence="3">3.1.3.5</ecNumber>
    </recommendedName>
</protein>
<dbReference type="GO" id="GO:0005737">
    <property type="term" value="C:cytoplasm"/>
    <property type="evidence" value="ECO:0007669"/>
    <property type="project" value="InterPro"/>
</dbReference>
<dbReference type="SFLD" id="SFLDG01128">
    <property type="entry name" value="C1.4:_5'-Nucleotidase_Like"/>
    <property type="match status" value="1"/>
</dbReference>
<sequence>MEKEKFESKKSEVLISNPELLEQKIARFKEGGLNSIHVLADFDKTLTKAFMGKEGFRSVISLLRDGKHLTPDYADRAHALFDEYHPDEIDLSKPFEYRKQRMQEWWNKHFALLIECGLEKKDLEDIVSSGKIQFRDGVRDFLRDLNQNGIPLLIISSNGVGNTTPMILEKEGMMSENIHIITNIFEWDENGKAVSVQEPTIHVLNKSEVAVKEYPVFDQIKDRKNVVLLGDGVDDNGMVEGFDFDEIIRIGFLNEKIDENRQKYLENFDIVITGDGDMGYVNELMGRILG</sequence>
<dbReference type="InterPro" id="IPR036412">
    <property type="entry name" value="HAD-like_sf"/>
</dbReference>
<dbReference type="SUPFAM" id="SSF56784">
    <property type="entry name" value="HAD-like"/>
    <property type="match status" value="1"/>
</dbReference>
<comment type="caution">
    <text evidence="9">The sequence shown here is derived from an EMBL/GenBank/DDBJ whole genome shotgun (WGS) entry which is preliminary data.</text>
</comment>
<dbReference type="EMBL" id="DSYQ01000007">
    <property type="protein sequence ID" value="HGT70980.1"/>
    <property type="molecule type" value="Genomic_DNA"/>
</dbReference>